<evidence type="ECO:0000256" key="1">
    <source>
        <dbReference type="SAM" id="MobiDB-lite"/>
    </source>
</evidence>
<protein>
    <submittedName>
        <fullName evidence="2">Uncharacterized protein</fullName>
    </submittedName>
</protein>
<dbReference type="AlphaFoldDB" id="A0A6A6XFS4"/>
<dbReference type="OrthoDB" id="3792834at2759"/>
<dbReference type="Proteomes" id="UP000799757">
    <property type="component" value="Unassembled WGS sequence"/>
</dbReference>
<feature type="compositionally biased region" description="Basic residues" evidence="1">
    <location>
        <begin position="1"/>
        <end position="12"/>
    </location>
</feature>
<feature type="compositionally biased region" description="Acidic residues" evidence="1">
    <location>
        <begin position="453"/>
        <end position="468"/>
    </location>
</feature>
<evidence type="ECO:0000313" key="3">
    <source>
        <dbReference type="Proteomes" id="UP000799757"/>
    </source>
</evidence>
<evidence type="ECO:0000313" key="2">
    <source>
        <dbReference type="EMBL" id="KAF2795359.1"/>
    </source>
</evidence>
<accession>A0A6A6XFS4</accession>
<keyword evidence="3" id="KW-1185">Reference proteome</keyword>
<name>A0A6A6XFS4_9PLEO</name>
<feature type="region of interest" description="Disordered" evidence="1">
    <location>
        <begin position="1"/>
        <end position="84"/>
    </location>
</feature>
<gene>
    <name evidence="2" type="ORF">K505DRAFT_382496</name>
</gene>
<sequence>MPPKSKLLKMGKPKSFPKGIPRGIRPPKSANNHGVVPTKDGVTPAKNGNPPKQTLMLKPARGGNGPKTSSGRPVKVTQDPQAATSEELNRYLQDAADSAKSSCKSSTPFTKERPLSTLLASPVPAVAPAVAPATLDTPCSTKAQGPSPWPEPDPWYTHSSGNFPADIDSSVYQLAEILQTQDEVQTELPDLENDTDPDGVTPWSAKQLVHLYILCYHNGEYNSCDLIADTWIRALQKQNSKSNGKMWKRNPTSGYELVTAHDYDDIDDPRMDHDVPDFDQDRLNELYFHTNKDCGARLLWADAMALAGSNLEEKMEESEAKTDKMWHKDLVWDIMRTSLRLTRAKLTLKIEEKAQGAWCARYHEHGKHEKPCYLQSQPQPQQEAAGLDADGDGDGEPVPPQDTNKRTREAAELDEVESASESGDSDRDEDAEDEPKVVYQPAYKRVKFAAVVEEPEPESEESEESEEE</sequence>
<proteinExistence type="predicted"/>
<organism evidence="2 3">
    <name type="scientific">Melanomma pulvis-pyrius CBS 109.77</name>
    <dbReference type="NCBI Taxonomy" id="1314802"/>
    <lineage>
        <taxon>Eukaryota</taxon>
        <taxon>Fungi</taxon>
        <taxon>Dikarya</taxon>
        <taxon>Ascomycota</taxon>
        <taxon>Pezizomycotina</taxon>
        <taxon>Dothideomycetes</taxon>
        <taxon>Pleosporomycetidae</taxon>
        <taxon>Pleosporales</taxon>
        <taxon>Melanommataceae</taxon>
        <taxon>Melanomma</taxon>
    </lineage>
</organism>
<reference evidence="2" key="1">
    <citation type="journal article" date="2020" name="Stud. Mycol.">
        <title>101 Dothideomycetes genomes: a test case for predicting lifestyles and emergence of pathogens.</title>
        <authorList>
            <person name="Haridas S."/>
            <person name="Albert R."/>
            <person name="Binder M."/>
            <person name="Bloem J."/>
            <person name="Labutti K."/>
            <person name="Salamov A."/>
            <person name="Andreopoulos B."/>
            <person name="Baker S."/>
            <person name="Barry K."/>
            <person name="Bills G."/>
            <person name="Bluhm B."/>
            <person name="Cannon C."/>
            <person name="Castanera R."/>
            <person name="Culley D."/>
            <person name="Daum C."/>
            <person name="Ezra D."/>
            <person name="Gonzalez J."/>
            <person name="Henrissat B."/>
            <person name="Kuo A."/>
            <person name="Liang C."/>
            <person name="Lipzen A."/>
            <person name="Lutzoni F."/>
            <person name="Magnuson J."/>
            <person name="Mondo S."/>
            <person name="Nolan M."/>
            <person name="Ohm R."/>
            <person name="Pangilinan J."/>
            <person name="Park H.-J."/>
            <person name="Ramirez L."/>
            <person name="Alfaro M."/>
            <person name="Sun H."/>
            <person name="Tritt A."/>
            <person name="Yoshinaga Y."/>
            <person name="Zwiers L.-H."/>
            <person name="Turgeon B."/>
            <person name="Goodwin S."/>
            <person name="Spatafora J."/>
            <person name="Crous P."/>
            <person name="Grigoriev I."/>
        </authorList>
    </citation>
    <scope>NUCLEOTIDE SEQUENCE</scope>
    <source>
        <strain evidence="2">CBS 109.77</strain>
    </source>
</reference>
<dbReference type="EMBL" id="MU001861">
    <property type="protein sequence ID" value="KAF2795359.1"/>
    <property type="molecule type" value="Genomic_DNA"/>
</dbReference>
<feature type="region of interest" description="Disordered" evidence="1">
    <location>
        <begin position="370"/>
        <end position="468"/>
    </location>
</feature>